<dbReference type="AlphaFoldDB" id="A0A0C9U913"/>
<organism evidence="1 2">
    <name type="scientific">Sphaerobolus stellatus (strain SS14)</name>
    <dbReference type="NCBI Taxonomy" id="990650"/>
    <lineage>
        <taxon>Eukaryota</taxon>
        <taxon>Fungi</taxon>
        <taxon>Dikarya</taxon>
        <taxon>Basidiomycota</taxon>
        <taxon>Agaricomycotina</taxon>
        <taxon>Agaricomycetes</taxon>
        <taxon>Phallomycetidae</taxon>
        <taxon>Geastrales</taxon>
        <taxon>Sphaerobolaceae</taxon>
        <taxon>Sphaerobolus</taxon>
    </lineage>
</organism>
<dbReference type="EMBL" id="KN837410">
    <property type="protein sequence ID" value="KIJ25537.1"/>
    <property type="molecule type" value="Genomic_DNA"/>
</dbReference>
<evidence type="ECO:0000313" key="2">
    <source>
        <dbReference type="Proteomes" id="UP000054279"/>
    </source>
</evidence>
<reference evidence="1 2" key="1">
    <citation type="submission" date="2014-06" db="EMBL/GenBank/DDBJ databases">
        <title>Evolutionary Origins and Diversification of the Mycorrhizal Mutualists.</title>
        <authorList>
            <consortium name="DOE Joint Genome Institute"/>
            <consortium name="Mycorrhizal Genomics Consortium"/>
            <person name="Kohler A."/>
            <person name="Kuo A."/>
            <person name="Nagy L.G."/>
            <person name="Floudas D."/>
            <person name="Copeland A."/>
            <person name="Barry K.W."/>
            <person name="Cichocki N."/>
            <person name="Veneault-Fourrey C."/>
            <person name="LaButti K."/>
            <person name="Lindquist E.A."/>
            <person name="Lipzen A."/>
            <person name="Lundell T."/>
            <person name="Morin E."/>
            <person name="Murat C."/>
            <person name="Riley R."/>
            <person name="Ohm R."/>
            <person name="Sun H."/>
            <person name="Tunlid A."/>
            <person name="Henrissat B."/>
            <person name="Grigoriev I.V."/>
            <person name="Hibbett D.S."/>
            <person name="Martin F."/>
        </authorList>
    </citation>
    <scope>NUCLEOTIDE SEQUENCE [LARGE SCALE GENOMIC DNA]</scope>
    <source>
        <strain evidence="1 2">SS14</strain>
    </source>
</reference>
<keyword evidence="2" id="KW-1185">Reference proteome</keyword>
<dbReference type="OrthoDB" id="167576at2759"/>
<name>A0A0C9U913_SPHS4</name>
<dbReference type="HOGENOM" id="CLU_2028224_0_0_1"/>
<accession>A0A0C9U913</accession>
<evidence type="ECO:0000313" key="1">
    <source>
        <dbReference type="EMBL" id="KIJ25537.1"/>
    </source>
</evidence>
<proteinExistence type="predicted"/>
<sequence>MDLSSAQALSAKAVQELTNDYDAAFDLHIKAAEAYLYLARTLTGSANANAKAACNAAAGRALECAEQIKKVKKDVRPVGADPYSAPEQAYVLEKSAVVNGLRFPAWAESDASSGSEQDVPYW</sequence>
<evidence type="ECO:0008006" key="3">
    <source>
        <dbReference type="Google" id="ProtNLM"/>
    </source>
</evidence>
<gene>
    <name evidence="1" type="ORF">M422DRAFT_273502</name>
</gene>
<dbReference type="Proteomes" id="UP000054279">
    <property type="component" value="Unassembled WGS sequence"/>
</dbReference>
<protein>
    <recommendedName>
        <fullName evidence="3">BRO1 domain-containing protein</fullName>
    </recommendedName>
</protein>